<keyword evidence="9 13" id="KW-0798">TonB box</keyword>
<evidence type="ECO:0000256" key="7">
    <source>
        <dbReference type="ARBA" id="ARBA00023004"/>
    </source>
</evidence>
<dbReference type="InterPro" id="IPR037066">
    <property type="entry name" value="Plug_dom_sf"/>
</dbReference>
<dbReference type="Pfam" id="PF07715">
    <property type="entry name" value="Plug"/>
    <property type="match status" value="1"/>
</dbReference>
<keyword evidence="7" id="KW-0408">Iron</keyword>
<dbReference type="Proteomes" id="UP000218627">
    <property type="component" value="Unassembled WGS sequence"/>
</dbReference>
<dbReference type="InterPro" id="IPR036942">
    <property type="entry name" value="Beta-barrel_TonB_sf"/>
</dbReference>
<evidence type="ECO:0000256" key="3">
    <source>
        <dbReference type="ARBA" id="ARBA00022452"/>
    </source>
</evidence>
<evidence type="ECO:0000259" key="15">
    <source>
        <dbReference type="Pfam" id="PF07715"/>
    </source>
</evidence>
<dbReference type="RefSeq" id="WP_245810082.1">
    <property type="nucleotide sequence ID" value="NZ_OBEN01000003.1"/>
</dbReference>
<dbReference type="CDD" id="cd01347">
    <property type="entry name" value="ligand_gated_channel"/>
    <property type="match status" value="1"/>
</dbReference>
<evidence type="ECO:0000256" key="8">
    <source>
        <dbReference type="ARBA" id="ARBA00023065"/>
    </source>
</evidence>
<dbReference type="Gene3D" id="2.40.170.20">
    <property type="entry name" value="TonB-dependent receptor, beta-barrel domain"/>
    <property type="match status" value="1"/>
</dbReference>
<evidence type="ECO:0000256" key="6">
    <source>
        <dbReference type="ARBA" id="ARBA00022729"/>
    </source>
</evidence>
<keyword evidence="17" id="KW-1185">Reference proteome</keyword>
<keyword evidence="4" id="KW-0410">Iron transport</keyword>
<evidence type="ECO:0000256" key="1">
    <source>
        <dbReference type="ARBA" id="ARBA00004571"/>
    </source>
</evidence>
<evidence type="ECO:0000256" key="13">
    <source>
        <dbReference type="RuleBase" id="RU003357"/>
    </source>
</evidence>
<feature type="domain" description="TonB-dependent receptor plug" evidence="15">
    <location>
        <begin position="38"/>
        <end position="148"/>
    </location>
</feature>
<dbReference type="PANTHER" id="PTHR32552">
    <property type="entry name" value="FERRICHROME IRON RECEPTOR-RELATED"/>
    <property type="match status" value="1"/>
</dbReference>
<evidence type="ECO:0000256" key="2">
    <source>
        <dbReference type="ARBA" id="ARBA00022448"/>
    </source>
</evidence>
<keyword evidence="11 12" id="KW-0998">Cell outer membrane</keyword>
<dbReference type="GO" id="GO:0015344">
    <property type="term" value="F:siderophore uptake transmembrane transporter activity"/>
    <property type="evidence" value="ECO:0007669"/>
    <property type="project" value="TreeGrafter"/>
</dbReference>
<evidence type="ECO:0000256" key="9">
    <source>
        <dbReference type="ARBA" id="ARBA00023077"/>
    </source>
</evidence>
<keyword evidence="10 12" id="KW-0472">Membrane</keyword>
<dbReference type="PANTHER" id="PTHR32552:SF68">
    <property type="entry name" value="FERRICHROME OUTER MEMBRANE TRANSPORTER_PHAGE RECEPTOR"/>
    <property type="match status" value="1"/>
</dbReference>
<protein>
    <submittedName>
        <fullName evidence="16">Iron complex outermembrane recepter protein</fullName>
    </submittedName>
</protein>
<dbReference type="InterPro" id="IPR039426">
    <property type="entry name" value="TonB-dep_rcpt-like"/>
</dbReference>
<dbReference type="InterPro" id="IPR012910">
    <property type="entry name" value="Plug_dom"/>
</dbReference>
<dbReference type="AlphaFoldDB" id="A0A285NW08"/>
<accession>A0A285NW08</accession>
<evidence type="ECO:0000256" key="11">
    <source>
        <dbReference type="ARBA" id="ARBA00023237"/>
    </source>
</evidence>
<dbReference type="InterPro" id="IPR000531">
    <property type="entry name" value="Beta-barrel_TonB"/>
</dbReference>
<dbReference type="GO" id="GO:0009279">
    <property type="term" value="C:cell outer membrane"/>
    <property type="evidence" value="ECO:0007669"/>
    <property type="project" value="UniProtKB-SubCell"/>
</dbReference>
<keyword evidence="3 12" id="KW-1134">Transmembrane beta strand</keyword>
<dbReference type="SUPFAM" id="SSF56935">
    <property type="entry name" value="Porins"/>
    <property type="match status" value="1"/>
</dbReference>
<keyword evidence="5 12" id="KW-0812">Transmembrane</keyword>
<keyword evidence="6" id="KW-0732">Signal</keyword>
<reference evidence="17" key="1">
    <citation type="submission" date="2017-09" db="EMBL/GenBank/DDBJ databases">
        <authorList>
            <person name="Varghese N."/>
            <person name="Submissions S."/>
        </authorList>
    </citation>
    <scope>NUCLEOTIDE SEQUENCE [LARGE SCALE GENOMIC DNA]</scope>
    <source>
        <strain evidence="17">DSM 2913</strain>
    </source>
</reference>
<name>A0A285NW08_9AQUI</name>
<evidence type="ECO:0000313" key="16">
    <source>
        <dbReference type="EMBL" id="SNZ13619.1"/>
    </source>
</evidence>
<evidence type="ECO:0000259" key="14">
    <source>
        <dbReference type="Pfam" id="PF00593"/>
    </source>
</evidence>
<dbReference type="Gene3D" id="2.170.130.10">
    <property type="entry name" value="TonB-dependent receptor, plug domain"/>
    <property type="match status" value="1"/>
</dbReference>
<comment type="similarity">
    <text evidence="12 13">Belongs to the TonB-dependent receptor family.</text>
</comment>
<organism evidence="16 17">
    <name type="scientific">Hydrogenobacter hydrogenophilus</name>
    <dbReference type="NCBI Taxonomy" id="35835"/>
    <lineage>
        <taxon>Bacteria</taxon>
        <taxon>Pseudomonadati</taxon>
        <taxon>Aquificota</taxon>
        <taxon>Aquificia</taxon>
        <taxon>Aquificales</taxon>
        <taxon>Aquificaceae</taxon>
        <taxon>Hydrogenobacter</taxon>
    </lineage>
</organism>
<keyword evidence="2 12" id="KW-0813">Transport</keyword>
<comment type="subcellular location">
    <subcellularLocation>
        <location evidence="1 12">Cell outer membrane</location>
        <topology evidence="1 12">Multi-pass membrane protein</topology>
    </subcellularLocation>
</comment>
<sequence>MKERMVGTMILMVLSGALAKEVQLEEVSVTATRTERKTEEVPASVSVVGEEKLKQKPMFNLYDALQGISGINITSRNQGYDTRLIIRGAGLKAPYGVREIMVLLNGVPITDPDSLTRLDFVDTSLIERVEVVKGPNSTLWGVNASGGVINVITRSPFERKGGFIKLSLGDYNTQNHNLYYSTPLGKGFYMGFNASRRQTDNSWRPHNKFWTNQITLQPSYLFEDGGTWENYISYTKAWLELPGSLVVNPSKGIDQWSEFKSTGTVPQTADPWKHMGRYSEIFFLSSKLNKSFGNLDLTPLFYVNHWQHYHPVIGRINDANTWIYGFDLQANYRHSFGVLTSGFTLRHDNQNTDYFKYRDVKVVSGRIVSTLSDRKGDLLEKQNQKTTLAGAFLQESIQKDRWILDMGVRIDKVKFDISGYKWGDYDFVSGNYRMCPSRTIENCFSYSREKTYIAFSPKIGLVYKFTPVINIYGAVATGANTPSSSELSSNPNLKLAKVINYEVGLKARHHRFSLDTALYLMRVKDEVVRVIQPDGYTQFTNAGKTEKKGFELSGSYRLFQGLDVGVSYAYSDYKFKEFSELVGGKNISRNGNRLPYIPMHQYSLFAVYSHPSGFRARLQTDTWGEYYMDNANTEKYGGYHFLTSLSLGYAKRNFDVSLMVDNVFNKKYAVEVSKDTSGVKRYTPGPPRTFLVRVSYNF</sequence>
<evidence type="ECO:0000256" key="12">
    <source>
        <dbReference type="PROSITE-ProRule" id="PRU01360"/>
    </source>
</evidence>
<gene>
    <name evidence="16" type="ORF">SAMN06265353_0817</name>
</gene>
<evidence type="ECO:0000256" key="5">
    <source>
        <dbReference type="ARBA" id="ARBA00022692"/>
    </source>
</evidence>
<evidence type="ECO:0000313" key="17">
    <source>
        <dbReference type="Proteomes" id="UP000218627"/>
    </source>
</evidence>
<dbReference type="PROSITE" id="PS52016">
    <property type="entry name" value="TONB_DEPENDENT_REC_3"/>
    <property type="match status" value="1"/>
</dbReference>
<dbReference type="EMBL" id="OBEN01000003">
    <property type="protein sequence ID" value="SNZ13619.1"/>
    <property type="molecule type" value="Genomic_DNA"/>
</dbReference>
<evidence type="ECO:0000256" key="10">
    <source>
        <dbReference type="ARBA" id="ARBA00023136"/>
    </source>
</evidence>
<proteinExistence type="inferred from homology"/>
<feature type="domain" description="TonB-dependent receptor-like beta-barrel" evidence="14">
    <location>
        <begin position="170"/>
        <end position="663"/>
    </location>
</feature>
<dbReference type="Pfam" id="PF00593">
    <property type="entry name" value="TonB_dep_Rec_b-barrel"/>
    <property type="match status" value="1"/>
</dbReference>
<keyword evidence="8" id="KW-0406">Ion transport</keyword>
<evidence type="ECO:0000256" key="4">
    <source>
        <dbReference type="ARBA" id="ARBA00022496"/>
    </source>
</evidence>